<dbReference type="InterPro" id="IPR003599">
    <property type="entry name" value="Ig_sub"/>
</dbReference>
<dbReference type="PANTHER" id="PTHR46013">
    <property type="entry name" value="VASCULAR CELL ADHESION MOLECULE 1"/>
    <property type="match status" value="1"/>
</dbReference>
<evidence type="ECO:0000256" key="2">
    <source>
        <dbReference type="SAM" id="SignalP"/>
    </source>
</evidence>
<dbReference type="RefSeq" id="XP_018539618.1">
    <property type="nucleotide sequence ID" value="XM_018684102.2"/>
</dbReference>
<keyword evidence="5 6" id="KW-0675">Receptor</keyword>
<evidence type="ECO:0000313" key="5">
    <source>
        <dbReference type="RefSeq" id="XP_018539618.1"/>
    </source>
</evidence>
<dbReference type="InterPro" id="IPR003598">
    <property type="entry name" value="Ig_sub2"/>
</dbReference>
<evidence type="ECO:0000313" key="6">
    <source>
        <dbReference type="RefSeq" id="XP_050931846.1"/>
    </source>
</evidence>
<dbReference type="PROSITE" id="PS50835">
    <property type="entry name" value="IG_LIKE"/>
    <property type="match status" value="2"/>
</dbReference>
<feature type="transmembrane region" description="Helical" evidence="1">
    <location>
        <begin position="310"/>
        <end position="334"/>
    </location>
</feature>
<dbReference type="Pfam" id="PF07686">
    <property type="entry name" value="V-set"/>
    <property type="match status" value="1"/>
</dbReference>
<reference evidence="5 6" key="1">
    <citation type="submission" date="2025-04" db="UniProtKB">
        <authorList>
            <consortium name="RefSeq"/>
        </authorList>
    </citation>
    <scope>IDENTIFICATION</scope>
    <source>
        <tissue evidence="5 6">Brain</tissue>
    </source>
</reference>
<feature type="domain" description="Ig-like" evidence="3">
    <location>
        <begin position="134"/>
        <end position="202"/>
    </location>
</feature>
<evidence type="ECO:0000256" key="1">
    <source>
        <dbReference type="SAM" id="Phobius"/>
    </source>
</evidence>
<dbReference type="CDD" id="cd00096">
    <property type="entry name" value="Ig"/>
    <property type="match status" value="1"/>
</dbReference>
<dbReference type="InterPro" id="IPR036179">
    <property type="entry name" value="Ig-like_dom_sf"/>
</dbReference>
<dbReference type="Pfam" id="PF13895">
    <property type="entry name" value="Ig_2"/>
    <property type="match status" value="1"/>
</dbReference>
<protein>
    <submittedName>
        <fullName evidence="5 6">B-cell receptor CD22 isoform X1</fullName>
    </submittedName>
</protein>
<dbReference type="SMART" id="SM00409">
    <property type="entry name" value="IG"/>
    <property type="match status" value="3"/>
</dbReference>
<organism evidence="4 5">
    <name type="scientific">Lates calcarifer</name>
    <name type="common">Barramundi</name>
    <name type="synonym">Holocentrus calcarifer</name>
    <dbReference type="NCBI Taxonomy" id="8187"/>
    <lineage>
        <taxon>Eukaryota</taxon>
        <taxon>Metazoa</taxon>
        <taxon>Chordata</taxon>
        <taxon>Craniata</taxon>
        <taxon>Vertebrata</taxon>
        <taxon>Euteleostomi</taxon>
        <taxon>Actinopterygii</taxon>
        <taxon>Neopterygii</taxon>
        <taxon>Teleostei</taxon>
        <taxon>Neoteleostei</taxon>
        <taxon>Acanthomorphata</taxon>
        <taxon>Carangaria</taxon>
        <taxon>Carangaria incertae sedis</taxon>
        <taxon>Centropomidae</taxon>
        <taxon>Lates</taxon>
    </lineage>
</organism>
<keyword evidence="1" id="KW-1133">Transmembrane helix</keyword>
<accession>A0AAJ7V7X3</accession>
<dbReference type="KEGG" id="lcf:108888208"/>
<keyword evidence="2" id="KW-0732">Signal</keyword>
<evidence type="ECO:0000259" key="3">
    <source>
        <dbReference type="PROSITE" id="PS50835"/>
    </source>
</evidence>
<keyword evidence="1" id="KW-0472">Membrane</keyword>
<dbReference type="RefSeq" id="XP_050931846.1">
    <property type="nucleotide sequence ID" value="XM_051075889.1"/>
</dbReference>
<dbReference type="SMART" id="SM00408">
    <property type="entry name" value="IGc2"/>
    <property type="match status" value="2"/>
</dbReference>
<name>A0AAJ7V7X3_LATCA</name>
<dbReference type="Gene3D" id="2.60.40.10">
    <property type="entry name" value="Immunoglobulins"/>
    <property type="match status" value="3"/>
</dbReference>
<dbReference type="Proteomes" id="UP000694890">
    <property type="component" value="Linkage group LG15"/>
</dbReference>
<dbReference type="GeneID" id="108888208"/>
<evidence type="ECO:0000313" key="4">
    <source>
        <dbReference type="Proteomes" id="UP000694890"/>
    </source>
</evidence>
<sequence>MEKMITVLVLLIMAEGTLSSGWSVTFENKVPCALKGSSVEFRCSYTYTDGETVRETAWQRGTFKNGIWTRVKLSDFPSYENRFKYIGDLQHNCSLAIHDLQENDTGYYYFWFDTNKYGRSSKASVYLSVTGLSARVYPERVRAGDSVTLECRTSCQLPGTVWFKDGNPVAKPQFQAQTEDSGNYLCAVEGHESEPSDPVVLDVQYPPLNVSIEVNYTGHLAKGSSVNLVCNSAANPAADNYTWYRGTVSSSSSMLQVGSGQVLSLVSVEASHTGLYLCQARNSVGENNSTEVLVTVNQTDTFSASTVNRVILLVGIGVKVVIMLLIPLVIIWVWKKRCNSAVDKKEHSHDYENISTA</sequence>
<dbReference type="PANTHER" id="PTHR46013:SF4">
    <property type="entry name" value="B-CELL RECEPTOR CD22-RELATED"/>
    <property type="match status" value="1"/>
</dbReference>
<dbReference type="InterPro" id="IPR013783">
    <property type="entry name" value="Ig-like_fold"/>
</dbReference>
<dbReference type="SUPFAM" id="SSF48726">
    <property type="entry name" value="Immunoglobulin"/>
    <property type="match status" value="2"/>
</dbReference>
<proteinExistence type="predicted"/>
<feature type="domain" description="Ig-like" evidence="3">
    <location>
        <begin position="206"/>
        <end position="295"/>
    </location>
</feature>
<feature type="chain" id="PRO_5044709500" evidence="2">
    <location>
        <begin position="20"/>
        <end position="357"/>
    </location>
</feature>
<keyword evidence="1" id="KW-0812">Transmembrane</keyword>
<dbReference type="InterPro" id="IPR013106">
    <property type="entry name" value="Ig_V-set"/>
</dbReference>
<gene>
    <name evidence="5 6" type="primary">LOC108888208</name>
</gene>
<feature type="signal peptide" evidence="2">
    <location>
        <begin position="1"/>
        <end position="19"/>
    </location>
</feature>
<dbReference type="Pfam" id="PF13927">
    <property type="entry name" value="Ig_3"/>
    <property type="match status" value="1"/>
</dbReference>
<dbReference type="AlphaFoldDB" id="A0AAJ7V7X3"/>
<dbReference type="InterPro" id="IPR007110">
    <property type="entry name" value="Ig-like_dom"/>
</dbReference>